<evidence type="ECO:0000256" key="4">
    <source>
        <dbReference type="ARBA" id="ARBA00012268"/>
    </source>
</evidence>
<feature type="binding site" evidence="16">
    <location>
        <begin position="265"/>
        <end position="270"/>
    </location>
    <ligand>
        <name>substrate</name>
    </ligand>
</feature>
<evidence type="ECO:0000256" key="11">
    <source>
        <dbReference type="ARBA" id="ARBA00033284"/>
    </source>
</evidence>
<dbReference type="PATRIC" id="fig|1238182.3.peg.3204"/>
<evidence type="ECO:0000256" key="16">
    <source>
        <dbReference type="PIRSR" id="PIRSR006337-2"/>
    </source>
</evidence>
<evidence type="ECO:0000313" key="19">
    <source>
        <dbReference type="EMBL" id="EKV28416.1"/>
    </source>
</evidence>
<evidence type="ECO:0000256" key="17">
    <source>
        <dbReference type="PIRSR" id="PIRSR006337-3"/>
    </source>
</evidence>
<dbReference type="Gene3D" id="1.10.10.760">
    <property type="entry name" value="E-set domains of sugar-utilizing enzymes"/>
    <property type="match status" value="1"/>
</dbReference>
<dbReference type="CDD" id="cd11325">
    <property type="entry name" value="AmyAc_GTHase"/>
    <property type="match status" value="1"/>
</dbReference>
<keyword evidence="7 14" id="KW-0378">Hydrolase</keyword>
<dbReference type="STRING" id="1238182.C882_0990"/>
<dbReference type="OrthoDB" id="9800174at2"/>
<dbReference type="InterPro" id="IPR004193">
    <property type="entry name" value="Glyco_hydro_13_N"/>
</dbReference>
<keyword evidence="6" id="KW-0963">Cytoplasm</keyword>
<comment type="similarity">
    <text evidence="3 14">Belongs to the glycosyl hydrolase 13 family.</text>
</comment>
<dbReference type="SUPFAM" id="SSF51445">
    <property type="entry name" value="(Trans)glycosidases"/>
    <property type="match status" value="1"/>
</dbReference>
<dbReference type="Pfam" id="PF11941">
    <property type="entry name" value="DUF3459"/>
    <property type="match status" value="1"/>
</dbReference>
<sequence>MRDHHPMPFGAELTPDGCRFRLWAPGVDAVTLCIEGPGPEREVHLHDSHDGWFEAVEDGVVQGTRYRWKLPDGLKVPDPVSRFQPEGVHGPSEVIDPMGFPWTDKDWEGRPWEEVVLYELHIGTFTPEGTFRAAIDRLDYLVDLGITAVELMPVNAFPGERDWGYDGVGLFAPDDSYGRPDDLKALVDACHARGLMVFLDVVYNHFGPEGNYIHAYAKDQFFDHSRHTPWGAAIAFDGPHAKWVSDFFIHNALYWVEEFHLDGLRLDAVHAITDTRDLDILARIAEAVHSREGHDMRRIHLVLENDDNAANRLERLDRLPIHYIAQWNDDSHHALHCLLTGESGGYYGDYAADPAGYLTRILAEGFAYQGEPSEHRGGKARGERSAHLPPTSFVNFLQNHDQVGNRAMGERIDMLAKPEAVQAAESIVLLMPAIPMLFQGEEWGSKTPFLFFCDFGEDLHDAVRNGRRAEFESFPEFRDPAAREKIPDPMDPATMEASRLNWAELDDPAHADRLAFTKALLSVRKHEIIPRLSRIQGGRARAEMGTDGVIAARWPLDDGTRLSLVCNLSDQEVSNVMLPHGRNIWTVNTAEAPVGGINPWTVVWAIESAL</sequence>
<dbReference type="InterPro" id="IPR044901">
    <property type="entry name" value="Trehalose_TreZ_E-set_sf"/>
</dbReference>
<dbReference type="SUPFAM" id="SSF81296">
    <property type="entry name" value="E set domains"/>
    <property type="match status" value="1"/>
</dbReference>
<evidence type="ECO:0000259" key="18">
    <source>
        <dbReference type="SMART" id="SM00642"/>
    </source>
</evidence>
<feature type="site" description="Transition state stabilizer" evidence="17">
    <location>
        <position position="401"/>
    </location>
</feature>
<dbReference type="InterPro" id="IPR014756">
    <property type="entry name" value="Ig_E-set"/>
</dbReference>
<dbReference type="GO" id="GO:0005737">
    <property type="term" value="C:cytoplasm"/>
    <property type="evidence" value="ECO:0007669"/>
    <property type="project" value="UniProtKB-SubCell"/>
</dbReference>
<evidence type="ECO:0000256" key="10">
    <source>
        <dbReference type="ARBA" id="ARBA00032057"/>
    </source>
</evidence>
<dbReference type="InterPro" id="IPR022567">
    <property type="entry name" value="DUF3459"/>
</dbReference>
<evidence type="ECO:0000256" key="9">
    <source>
        <dbReference type="ARBA" id="ARBA00023295"/>
    </source>
</evidence>
<proteinExistence type="inferred from homology"/>
<dbReference type="AlphaFoldDB" id="K9HIH0"/>
<dbReference type="Gene3D" id="2.60.40.10">
    <property type="entry name" value="Immunoglobulins"/>
    <property type="match status" value="1"/>
</dbReference>
<dbReference type="InterPro" id="IPR012768">
    <property type="entry name" value="Trehalose_TreZ"/>
</dbReference>
<dbReference type="Pfam" id="PF02922">
    <property type="entry name" value="CBM_48"/>
    <property type="match status" value="1"/>
</dbReference>
<evidence type="ECO:0000256" key="2">
    <source>
        <dbReference type="ARBA" id="ARBA00005199"/>
    </source>
</evidence>
<evidence type="ECO:0000256" key="14">
    <source>
        <dbReference type="PIRNR" id="PIRNR006337"/>
    </source>
</evidence>
<dbReference type="GO" id="GO:0033942">
    <property type="term" value="F:4-alpha-D-(1-&gt;4)-alpha-D-glucanotrehalose trehalohydrolase activity"/>
    <property type="evidence" value="ECO:0007669"/>
    <property type="project" value="UniProtKB-EC"/>
</dbReference>
<dbReference type="GO" id="GO:0005992">
    <property type="term" value="P:trehalose biosynthetic process"/>
    <property type="evidence" value="ECO:0007669"/>
    <property type="project" value="UniProtKB-UniRule"/>
</dbReference>
<comment type="catalytic activity">
    <reaction evidence="12 14">
        <text>hydrolysis of (1-&gt;4)-alpha-D-glucosidic linkage in 4-alpha-D-[(1-&gt;4)-alpha-D-glucanosyl]n trehalose to yield trehalose and (1-&gt;4)-alpha-D-glucan.</text>
        <dbReference type="EC" id="3.2.1.141"/>
    </reaction>
</comment>
<evidence type="ECO:0000256" key="15">
    <source>
        <dbReference type="PIRSR" id="PIRSR006337-1"/>
    </source>
</evidence>
<comment type="subcellular location">
    <subcellularLocation>
        <location evidence="1 15">Cytoplasm</location>
    </subcellularLocation>
</comment>
<evidence type="ECO:0000313" key="20">
    <source>
        <dbReference type="Proteomes" id="UP000009881"/>
    </source>
</evidence>
<dbReference type="RefSeq" id="WP_009541646.1">
    <property type="nucleotide sequence ID" value="NZ_ANHY01000016.1"/>
</dbReference>
<evidence type="ECO:0000256" key="8">
    <source>
        <dbReference type="ARBA" id="ARBA00023277"/>
    </source>
</evidence>
<dbReference type="Proteomes" id="UP000009881">
    <property type="component" value="Unassembled WGS sequence"/>
</dbReference>
<dbReference type="InterPro" id="IPR013783">
    <property type="entry name" value="Ig-like_fold"/>
</dbReference>
<protein>
    <recommendedName>
        <fullName evidence="5 13">Malto-oligosyltrehalose trehalohydrolase</fullName>
        <shortName evidence="14">MTHase</shortName>
        <ecNumber evidence="4 13">3.2.1.141</ecNumber>
    </recommendedName>
    <alternativeName>
        <fullName evidence="11 14">4-alpha-D-((1-&gt;4)-alpha-D-glucano)trehalose trehalohydrolase</fullName>
    </alternativeName>
    <alternativeName>
        <fullName evidence="10 14">Maltooligosyl trehalose trehalohydrolase</fullName>
    </alternativeName>
</protein>
<dbReference type="InterPro" id="IPR006047">
    <property type="entry name" value="GH13_cat_dom"/>
</dbReference>
<evidence type="ECO:0000256" key="1">
    <source>
        <dbReference type="ARBA" id="ARBA00004496"/>
    </source>
</evidence>
<evidence type="ECO:0000256" key="13">
    <source>
        <dbReference type="NCBIfam" id="TIGR02402"/>
    </source>
</evidence>
<keyword evidence="20" id="KW-1185">Reference proteome</keyword>
<feature type="binding site" evidence="16">
    <location>
        <begin position="329"/>
        <end position="333"/>
    </location>
    <ligand>
        <name>substrate</name>
    </ligand>
</feature>
<dbReference type="PIRSF" id="PIRSF006337">
    <property type="entry name" value="Trehalose_TreZ"/>
    <property type="match status" value="1"/>
</dbReference>
<accession>K9HIH0</accession>
<keyword evidence="8" id="KW-0119">Carbohydrate metabolism</keyword>
<name>K9HIH0_9PROT</name>
<organism evidence="19 20">
    <name type="scientific">Caenispirillum salinarum AK4</name>
    <dbReference type="NCBI Taxonomy" id="1238182"/>
    <lineage>
        <taxon>Bacteria</taxon>
        <taxon>Pseudomonadati</taxon>
        <taxon>Pseudomonadota</taxon>
        <taxon>Alphaproteobacteria</taxon>
        <taxon>Rhodospirillales</taxon>
        <taxon>Novispirillaceae</taxon>
        <taxon>Caenispirillum</taxon>
    </lineage>
</organism>
<evidence type="ECO:0000256" key="3">
    <source>
        <dbReference type="ARBA" id="ARBA00008061"/>
    </source>
</evidence>
<evidence type="ECO:0000256" key="12">
    <source>
        <dbReference type="ARBA" id="ARBA00034013"/>
    </source>
</evidence>
<dbReference type="EMBL" id="ANHY01000016">
    <property type="protein sequence ID" value="EKV28416.1"/>
    <property type="molecule type" value="Genomic_DNA"/>
</dbReference>
<dbReference type="PANTHER" id="PTHR43002">
    <property type="entry name" value="GLYCOGEN DEBRANCHING ENZYME"/>
    <property type="match status" value="1"/>
</dbReference>
<dbReference type="CDD" id="cd02853">
    <property type="entry name" value="E_set_MTHase_like_N"/>
    <property type="match status" value="1"/>
</dbReference>
<dbReference type="EC" id="3.2.1.141" evidence="4 13"/>
<dbReference type="UniPathway" id="UPA00299"/>
<dbReference type="Gene3D" id="3.20.20.80">
    <property type="entry name" value="Glycosidases"/>
    <property type="match status" value="1"/>
</dbReference>
<feature type="active site" description="Proton donor" evidence="15">
    <location>
        <position position="304"/>
    </location>
</feature>
<gene>
    <name evidence="19" type="ORF">C882_0990</name>
</gene>
<evidence type="ECO:0000256" key="6">
    <source>
        <dbReference type="ARBA" id="ARBA00022490"/>
    </source>
</evidence>
<feature type="active site" description="Nucleophile" evidence="15">
    <location>
        <position position="267"/>
    </location>
</feature>
<dbReference type="NCBIfam" id="TIGR02402">
    <property type="entry name" value="trehalose_TreZ"/>
    <property type="match status" value="1"/>
</dbReference>
<keyword evidence="9 14" id="KW-0326">Glycosidase</keyword>
<dbReference type="InterPro" id="IPR017853">
    <property type="entry name" value="GH"/>
</dbReference>
<comment type="caution">
    <text evidence="19">The sequence shown here is derived from an EMBL/GenBank/DDBJ whole genome shotgun (WGS) entry which is preliminary data.</text>
</comment>
<comment type="pathway">
    <text evidence="2 14">Glycan biosynthesis; trehalose biosynthesis.</text>
</comment>
<dbReference type="SMART" id="SM00642">
    <property type="entry name" value="Aamy"/>
    <property type="match status" value="1"/>
</dbReference>
<dbReference type="eggNOG" id="COG0296">
    <property type="taxonomic scope" value="Bacteria"/>
</dbReference>
<evidence type="ECO:0000256" key="7">
    <source>
        <dbReference type="ARBA" id="ARBA00022801"/>
    </source>
</evidence>
<feature type="binding site" evidence="16">
    <location>
        <begin position="400"/>
        <end position="405"/>
    </location>
    <ligand>
        <name>substrate</name>
    </ligand>
</feature>
<dbReference type="Pfam" id="PF00128">
    <property type="entry name" value="Alpha-amylase"/>
    <property type="match status" value="1"/>
</dbReference>
<feature type="domain" description="Glycosyl hydrolase family 13 catalytic" evidence="18">
    <location>
        <begin position="94"/>
        <end position="468"/>
    </location>
</feature>
<reference evidence="19 20" key="1">
    <citation type="journal article" date="2013" name="Genome Announc.">
        <title>Draft Genome Sequence of an Alphaproteobacterium, Caenispirillum salinarum AK4(T), Isolated from a Solar Saltern.</title>
        <authorList>
            <person name="Khatri I."/>
            <person name="Singh A."/>
            <person name="Korpole S."/>
            <person name="Pinnaka A.K."/>
            <person name="Subramanian S."/>
        </authorList>
    </citation>
    <scope>NUCLEOTIDE SEQUENCE [LARGE SCALE GENOMIC DNA]</scope>
    <source>
        <strain evidence="19 20">AK4</strain>
    </source>
</reference>
<evidence type="ECO:0000256" key="5">
    <source>
        <dbReference type="ARBA" id="ARBA00015938"/>
    </source>
</evidence>